<accession>A0A0L7LP98</accession>
<comment type="caution">
    <text evidence="1">The sequence shown here is derived from an EMBL/GenBank/DDBJ whole genome shotgun (WGS) entry which is preliminary data.</text>
</comment>
<dbReference type="Proteomes" id="UP000037510">
    <property type="component" value="Unassembled WGS sequence"/>
</dbReference>
<dbReference type="AlphaFoldDB" id="A0A0L7LP98"/>
<evidence type="ECO:0000313" key="1">
    <source>
        <dbReference type="EMBL" id="KOB77358.1"/>
    </source>
</evidence>
<dbReference type="SUPFAM" id="SSF53098">
    <property type="entry name" value="Ribonuclease H-like"/>
    <property type="match status" value="1"/>
</dbReference>
<dbReference type="EMBL" id="JTDY01000400">
    <property type="protein sequence ID" value="KOB77358.1"/>
    <property type="molecule type" value="Genomic_DNA"/>
</dbReference>
<dbReference type="STRING" id="104452.A0A0L7LP98"/>
<protein>
    <submittedName>
        <fullName evidence="1">Putative ORF2</fullName>
    </submittedName>
</protein>
<dbReference type="InterPro" id="IPR012337">
    <property type="entry name" value="RNaseH-like_sf"/>
</dbReference>
<name>A0A0L7LP98_OPEBR</name>
<organism evidence="1 2">
    <name type="scientific">Operophtera brumata</name>
    <name type="common">Winter moth</name>
    <name type="synonym">Phalaena brumata</name>
    <dbReference type="NCBI Taxonomy" id="104452"/>
    <lineage>
        <taxon>Eukaryota</taxon>
        <taxon>Metazoa</taxon>
        <taxon>Ecdysozoa</taxon>
        <taxon>Arthropoda</taxon>
        <taxon>Hexapoda</taxon>
        <taxon>Insecta</taxon>
        <taxon>Pterygota</taxon>
        <taxon>Neoptera</taxon>
        <taxon>Endopterygota</taxon>
        <taxon>Lepidoptera</taxon>
        <taxon>Glossata</taxon>
        <taxon>Ditrysia</taxon>
        <taxon>Geometroidea</taxon>
        <taxon>Geometridae</taxon>
        <taxon>Larentiinae</taxon>
        <taxon>Operophtera</taxon>
    </lineage>
</organism>
<feature type="non-terminal residue" evidence="1">
    <location>
        <position position="1"/>
    </location>
</feature>
<feature type="non-terminal residue" evidence="1">
    <location>
        <position position="314"/>
    </location>
</feature>
<reference evidence="1 2" key="1">
    <citation type="journal article" date="2015" name="Genome Biol. Evol.">
        <title>The genome of winter moth (Operophtera brumata) provides a genomic perspective on sexual dimorphism and phenology.</title>
        <authorList>
            <person name="Derks M.F."/>
            <person name="Smit S."/>
            <person name="Salis L."/>
            <person name="Schijlen E."/>
            <person name="Bossers A."/>
            <person name="Mateman C."/>
            <person name="Pijl A.S."/>
            <person name="de Ridder D."/>
            <person name="Groenen M.A."/>
            <person name="Visser M.E."/>
            <person name="Megens H.J."/>
        </authorList>
    </citation>
    <scope>NUCLEOTIDE SEQUENCE [LARGE SCALE GENOMIC DNA]</scope>
    <source>
        <strain evidence="1">WM2013NL</strain>
        <tissue evidence="1">Head and thorax</tissue>
    </source>
</reference>
<dbReference type="Gene3D" id="3.30.420.10">
    <property type="entry name" value="Ribonuclease H-like superfamily/Ribonuclease H"/>
    <property type="match status" value="1"/>
</dbReference>
<gene>
    <name evidence="1" type="ORF">OBRU01_04235</name>
</gene>
<dbReference type="GO" id="GO:0003676">
    <property type="term" value="F:nucleic acid binding"/>
    <property type="evidence" value="ECO:0007669"/>
    <property type="project" value="InterPro"/>
</dbReference>
<proteinExistence type="predicted"/>
<dbReference type="InterPro" id="IPR036397">
    <property type="entry name" value="RNaseH_sf"/>
</dbReference>
<evidence type="ECO:0000313" key="2">
    <source>
        <dbReference type="Proteomes" id="UP000037510"/>
    </source>
</evidence>
<sequence length="314" mass="35534">LDNKIDDLVLPSLINSLECLSKFIDGIKSCANDHFPLKKPYKFRVSTPWWDAECTAAIRARKEAEKNYNSVMTQDNFFTYQMNAAKTRKLLSTKKKLGWTRFCENLCPRTPASIVWKQIKRFRGSCDIGNVSANDPDSWLEAFSNKLSPFYVPNKEFSSTDDLPCILRSFLKFSRIPHPVVQYPINPLYSSSYDALIHNPTIITDFGIDKSTVEAGRVFLQKVNTDFNGWLNVFTDASKVSDSCPVGAAVWIPKYKIILSFKCPSVTSVFTGESIAILEAILYSISHNLDKTIIFTDSKSCLQSLLCNPFRDKS</sequence>
<keyword evidence="2" id="KW-1185">Reference proteome</keyword>